<proteinExistence type="predicted"/>
<organism evidence="2 3">
    <name type="scientific">Gymnopilus junonius</name>
    <name type="common">Spectacular rustgill mushroom</name>
    <name type="synonym">Gymnopilus spectabilis subsp. junonius</name>
    <dbReference type="NCBI Taxonomy" id="109634"/>
    <lineage>
        <taxon>Eukaryota</taxon>
        <taxon>Fungi</taxon>
        <taxon>Dikarya</taxon>
        <taxon>Basidiomycota</taxon>
        <taxon>Agaricomycotina</taxon>
        <taxon>Agaricomycetes</taxon>
        <taxon>Agaricomycetidae</taxon>
        <taxon>Agaricales</taxon>
        <taxon>Agaricineae</taxon>
        <taxon>Hymenogastraceae</taxon>
        <taxon>Gymnopilus</taxon>
    </lineage>
</organism>
<feature type="region of interest" description="Disordered" evidence="1">
    <location>
        <begin position="294"/>
        <end position="329"/>
    </location>
</feature>
<evidence type="ECO:0000313" key="2">
    <source>
        <dbReference type="EMBL" id="KAF8904136.1"/>
    </source>
</evidence>
<feature type="region of interest" description="Disordered" evidence="1">
    <location>
        <begin position="51"/>
        <end position="73"/>
    </location>
</feature>
<accession>A0A9P5NPN2</accession>
<dbReference type="Proteomes" id="UP000724874">
    <property type="component" value="Unassembled WGS sequence"/>
</dbReference>
<evidence type="ECO:0000256" key="1">
    <source>
        <dbReference type="SAM" id="MobiDB-lite"/>
    </source>
</evidence>
<gene>
    <name evidence="2" type="ORF">CPB84DRAFT_1745962</name>
</gene>
<dbReference type="AlphaFoldDB" id="A0A9P5NPN2"/>
<feature type="compositionally biased region" description="Low complexity" evidence="1">
    <location>
        <begin position="307"/>
        <end position="318"/>
    </location>
</feature>
<name>A0A9P5NPN2_GYMJU</name>
<feature type="compositionally biased region" description="Basic and acidic residues" evidence="1">
    <location>
        <begin position="53"/>
        <end position="65"/>
    </location>
</feature>
<evidence type="ECO:0000313" key="3">
    <source>
        <dbReference type="Proteomes" id="UP000724874"/>
    </source>
</evidence>
<feature type="compositionally biased region" description="Polar residues" evidence="1">
    <location>
        <begin position="294"/>
        <end position="306"/>
    </location>
</feature>
<reference evidence="2" key="1">
    <citation type="submission" date="2020-11" db="EMBL/GenBank/DDBJ databases">
        <authorList>
            <consortium name="DOE Joint Genome Institute"/>
            <person name="Ahrendt S."/>
            <person name="Riley R."/>
            <person name="Andreopoulos W."/>
            <person name="LaButti K."/>
            <person name="Pangilinan J."/>
            <person name="Ruiz-duenas F.J."/>
            <person name="Barrasa J.M."/>
            <person name="Sanchez-Garcia M."/>
            <person name="Camarero S."/>
            <person name="Miyauchi S."/>
            <person name="Serrano A."/>
            <person name="Linde D."/>
            <person name="Babiker R."/>
            <person name="Drula E."/>
            <person name="Ayuso-Fernandez I."/>
            <person name="Pacheco R."/>
            <person name="Padilla G."/>
            <person name="Ferreira P."/>
            <person name="Barriuso J."/>
            <person name="Kellner H."/>
            <person name="Castanera R."/>
            <person name="Alfaro M."/>
            <person name="Ramirez L."/>
            <person name="Pisabarro A.G."/>
            <person name="Kuo A."/>
            <person name="Tritt A."/>
            <person name="Lipzen A."/>
            <person name="He G."/>
            <person name="Yan M."/>
            <person name="Ng V."/>
            <person name="Cullen D."/>
            <person name="Martin F."/>
            <person name="Rosso M.-N."/>
            <person name="Henrissat B."/>
            <person name="Hibbett D."/>
            <person name="Martinez A.T."/>
            <person name="Grigoriev I.V."/>
        </authorList>
    </citation>
    <scope>NUCLEOTIDE SEQUENCE</scope>
    <source>
        <strain evidence="2">AH 44721</strain>
    </source>
</reference>
<sequence>MPPNQPVNVQLVHACNFQNQKEIPSWLFALSRLFLTVTVTVTLDSTRLGPAVRRREEKDQRHENSNSKVLGHAPTSSNFEGVLARDVILLDLDCGVKKESSSKPSKQSVPVPLDDRTGFGFWIWLRVWSVELGLGTSSYRLGSSLECGDVDVISQPKRDLGVLDGRKLGVPHTHPPIRPSLYSPFFISDEYGGAGIWVFAVSTVLWEWVRRNWAGTAIQGVGARTDEGSRDKSHPFSSFKLWGWSLFGFLIKNYFPSHPLAFRFLASTIATADLRPLRSVDCVQKVTTSHYQYQGQIHQPTQSHTTPSPASAISESAPVRVPRSLTGSE</sequence>
<comment type="caution">
    <text evidence="2">The sequence shown here is derived from an EMBL/GenBank/DDBJ whole genome shotgun (WGS) entry which is preliminary data.</text>
</comment>
<protein>
    <submittedName>
        <fullName evidence="2">Uncharacterized protein</fullName>
    </submittedName>
</protein>
<dbReference type="EMBL" id="JADNYJ010000027">
    <property type="protein sequence ID" value="KAF8904136.1"/>
    <property type="molecule type" value="Genomic_DNA"/>
</dbReference>
<keyword evidence="3" id="KW-1185">Reference proteome</keyword>